<dbReference type="Gene3D" id="3.10.450.50">
    <property type="match status" value="1"/>
</dbReference>
<gene>
    <name evidence="1" type="ORF">AYO21_06464</name>
</gene>
<dbReference type="Proteomes" id="UP000077002">
    <property type="component" value="Unassembled WGS sequence"/>
</dbReference>
<dbReference type="GeneID" id="34601623"/>
<dbReference type="OrthoDB" id="4107844at2759"/>
<evidence type="ECO:0000313" key="2">
    <source>
        <dbReference type="Proteomes" id="UP000077002"/>
    </source>
</evidence>
<dbReference type="InterPro" id="IPR032710">
    <property type="entry name" value="NTF2-like_dom_sf"/>
</dbReference>
<sequence length="137" mass="15031">MASADSVSADVAHTLAYANLLDVFSNRDHESRRRAIQETYHADVTFYEPDSVATGHDGVNSKCEELLSARKGWGFVPVGNVQRNHGMVYLAWGFGPRDTATGEVEAKVKGADVLMVEEGKIRKFWVIIEGVTDSKSS</sequence>
<dbReference type="EMBL" id="LVKK01000045">
    <property type="protein sequence ID" value="OAG39260.1"/>
    <property type="molecule type" value="Genomic_DNA"/>
</dbReference>
<evidence type="ECO:0000313" key="1">
    <source>
        <dbReference type="EMBL" id="OAG39260.1"/>
    </source>
</evidence>
<accession>A0A177F6N5</accession>
<dbReference type="RefSeq" id="XP_022511212.1">
    <property type="nucleotide sequence ID" value="XM_022656424.1"/>
</dbReference>
<organism evidence="1 2">
    <name type="scientific">Fonsecaea monophora</name>
    <dbReference type="NCBI Taxonomy" id="254056"/>
    <lineage>
        <taxon>Eukaryota</taxon>
        <taxon>Fungi</taxon>
        <taxon>Dikarya</taxon>
        <taxon>Ascomycota</taxon>
        <taxon>Pezizomycotina</taxon>
        <taxon>Eurotiomycetes</taxon>
        <taxon>Chaetothyriomycetidae</taxon>
        <taxon>Chaetothyriales</taxon>
        <taxon>Herpotrichiellaceae</taxon>
        <taxon>Fonsecaea</taxon>
    </lineage>
</organism>
<protein>
    <recommendedName>
        <fullName evidence="3">SnoaL-like domain-containing protein</fullName>
    </recommendedName>
</protein>
<comment type="caution">
    <text evidence="1">The sequence shown here is derived from an EMBL/GenBank/DDBJ whole genome shotgun (WGS) entry which is preliminary data.</text>
</comment>
<proteinExistence type="predicted"/>
<evidence type="ECO:0008006" key="3">
    <source>
        <dbReference type="Google" id="ProtNLM"/>
    </source>
</evidence>
<dbReference type="AlphaFoldDB" id="A0A177F6N5"/>
<keyword evidence="2" id="KW-1185">Reference proteome</keyword>
<dbReference type="SUPFAM" id="SSF54427">
    <property type="entry name" value="NTF2-like"/>
    <property type="match status" value="1"/>
</dbReference>
<name>A0A177F6N5_9EURO</name>
<reference evidence="1 2" key="1">
    <citation type="submission" date="2016-03" db="EMBL/GenBank/DDBJ databases">
        <title>Draft genome sequence of the Fonsecaea monophora CBS 269.37.</title>
        <authorList>
            <person name="Bombassaro A."/>
            <person name="Vinicius W.A."/>
            <person name="De Hoog S."/>
            <person name="Sun J."/>
            <person name="Souza E.M."/>
            <person name="Raittz R.T."/>
            <person name="Costa F."/>
            <person name="Leao A.C."/>
            <person name="Tadra-Sfeir M.Z."/>
            <person name="Baura V."/>
            <person name="Balsanelli E."/>
            <person name="Pedrosa F.O."/>
            <person name="Moreno L.F."/>
            <person name="Steffens M.B."/>
            <person name="Xi L."/>
            <person name="Bocca A.L."/>
            <person name="Felipe M.S."/>
            <person name="Teixeira M."/>
            <person name="Telles Filho F.Q."/>
            <person name="Azevedo C.M."/>
            <person name="Gomes R."/>
            <person name="Vicente V.A."/>
        </authorList>
    </citation>
    <scope>NUCLEOTIDE SEQUENCE [LARGE SCALE GENOMIC DNA]</scope>
    <source>
        <strain evidence="1 2">CBS 269.37</strain>
    </source>
</reference>